<protein>
    <submittedName>
        <fullName evidence="1">Uncharacterized protein</fullName>
    </submittedName>
</protein>
<dbReference type="Proteomes" id="UP000183700">
    <property type="component" value="Unassembled WGS sequence"/>
</dbReference>
<gene>
    <name evidence="1" type="ORF">RV00_GL002881</name>
</gene>
<keyword evidence="2" id="KW-1185">Reference proteome</keyword>
<dbReference type="AlphaFoldDB" id="A0A1L8ST85"/>
<proteinExistence type="predicted"/>
<accession>A0A1L8ST85</accession>
<name>A0A1L8ST85_9ENTE</name>
<evidence type="ECO:0000313" key="1">
    <source>
        <dbReference type="EMBL" id="OJG35327.1"/>
    </source>
</evidence>
<evidence type="ECO:0000313" key="2">
    <source>
        <dbReference type="Proteomes" id="UP000183700"/>
    </source>
</evidence>
<sequence length="251" mass="28732">MNGTNWEGPHIEELAYQRNLHVLHQMKTHGMTIKNGETILSDDDIDYLTKEQAWKVSVENRMAHTGQEIQKMYQDSFAKSDEMWKELVFSQNKPMRRSYCHMKVEGVSLEEFMKIMGAMQKDEKVGLSAHPEHFQTIVNEKDITGIEPFGMYGTPTLVHVAIIQEGQLSATILADKDDTYPISMTGLARLTDNVTDVNIPYHQFKPLKDGFEAKLAVYWPEQVVDEIVEGHSLHLATEFYEGLKMIVKAQN</sequence>
<organism evidence="1 2">
    <name type="scientific">Enterococcus devriesei</name>
    <dbReference type="NCBI Taxonomy" id="319970"/>
    <lineage>
        <taxon>Bacteria</taxon>
        <taxon>Bacillati</taxon>
        <taxon>Bacillota</taxon>
        <taxon>Bacilli</taxon>
        <taxon>Lactobacillales</taxon>
        <taxon>Enterococcaceae</taxon>
        <taxon>Enterococcus</taxon>
    </lineage>
</organism>
<dbReference type="EMBL" id="JXKM01000007">
    <property type="protein sequence ID" value="OJG35327.1"/>
    <property type="molecule type" value="Genomic_DNA"/>
</dbReference>
<comment type="caution">
    <text evidence="1">The sequence shown here is derived from an EMBL/GenBank/DDBJ whole genome shotgun (WGS) entry which is preliminary data.</text>
</comment>
<dbReference type="STRING" id="319970.RV00_GL002881"/>
<reference evidence="1 2" key="1">
    <citation type="submission" date="2014-12" db="EMBL/GenBank/DDBJ databases">
        <title>Draft genome sequences of 29 type strains of Enterococci.</title>
        <authorList>
            <person name="Zhong Z."/>
            <person name="Sun Z."/>
            <person name="Liu W."/>
            <person name="Zhang W."/>
            <person name="Zhang H."/>
        </authorList>
    </citation>
    <scope>NUCLEOTIDE SEQUENCE [LARGE SCALE GENOMIC DNA]</scope>
    <source>
        <strain evidence="1 2">DSM 22802</strain>
    </source>
</reference>